<name>A0A1H9TS65_9PSEU</name>
<accession>A0A1H9TS65</accession>
<reference evidence="2" key="1">
    <citation type="submission" date="2016-10" db="EMBL/GenBank/DDBJ databases">
        <authorList>
            <person name="Varghese N."/>
            <person name="Submissions S."/>
        </authorList>
    </citation>
    <scope>NUCLEOTIDE SEQUENCE [LARGE SCALE GENOMIC DNA]</scope>
    <source>
        <strain evidence="2">DSM 44260</strain>
    </source>
</reference>
<dbReference type="AlphaFoldDB" id="A0A1H9TS65"/>
<evidence type="ECO:0000313" key="2">
    <source>
        <dbReference type="Proteomes" id="UP000199051"/>
    </source>
</evidence>
<organism evidence="1 2">
    <name type="scientific">Actinokineospora terrae</name>
    <dbReference type="NCBI Taxonomy" id="155974"/>
    <lineage>
        <taxon>Bacteria</taxon>
        <taxon>Bacillati</taxon>
        <taxon>Actinomycetota</taxon>
        <taxon>Actinomycetes</taxon>
        <taxon>Pseudonocardiales</taxon>
        <taxon>Pseudonocardiaceae</taxon>
        <taxon>Actinokineospora</taxon>
    </lineage>
</organism>
<gene>
    <name evidence="1" type="ORF">SAMN04487818_106438</name>
</gene>
<evidence type="ECO:0000313" key="1">
    <source>
        <dbReference type="EMBL" id="SER99919.1"/>
    </source>
</evidence>
<sequence length="124" mass="13669">MSGSIFGHMAASLRDYLEELGDHARTGSDLDAARLARTELPRVVAALRAVLDEHRPGRDGRCPTCRTRLFTRAPSPCRAYLTAHLSVLVTEDGAQEDTAEGHRVADRRRVSGRLVDRHRARLAG</sequence>
<proteinExistence type="predicted"/>
<dbReference type="RefSeq" id="WP_092778944.1">
    <property type="nucleotide sequence ID" value="NZ_FOGI01000006.1"/>
</dbReference>
<keyword evidence="2" id="KW-1185">Reference proteome</keyword>
<dbReference type="Proteomes" id="UP000199051">
    <property type="component" value="Unassembled WGS sequence"/>
</dbReference>
<protein>
    <submittedName>
        <fullName evidence="1">Uncharacterized protein</fullName>
    </submittedName>
</protein>
<dbReference type="EMBL" id="FOGI01000006">
    <property type="protein sequence ID" value="SER99919.1"/>
    <property type="molecule type" value="Genomic_DNA"/>
</dbReference>